<evidence type="ECO:0000256" key="6">
    <source>
        <dbReference type="ARBA" id="ARBA00022970"/>
    </source>
</evidence>
<evidence type="ECO:0000256" key="4">
    <source>
        <dbReference type="ARBA" id="ARBA00022840"/>
    </source>
</evidence>
<keyword evidence="2" id="KW-1003">Cell membrane</keyword>
<keyword evidence="5" id="KW-1278">Translocase</keyword>
<evidence type="ECO:0000256" key="7">
    <source>
        <dbReference type="ARBA" id="ARBA00023136"/>
    </source>
</evidence>
<dbReference type="SUPFAM" id="SSF52540">
    <property type="entry name" value="P-loop containing nucleoside triphosphate hydrolases"/>
    <property type="match status" value="1"/>
</dbReference>
<dbReference type="InterPro" id="IPR003593">
    <property type="entry name" value="AAA+_ATPase"/>
</dbReference>
<protein>
    <submittedName>
        <fullName evidence="9">Methionine ABC transporter ATP-binding protein</fullName>
    </submittedName>
</protein>
<dbReference type="PROSITE" id="PS50893">
    <property type="entry name" value="ABC_TRANSPORTER_2"/>
    <property type="match status" value="1"/>
</dbReference>
<evidence type="ECO:0000313" key="9">
    <source>
        <dbReference type="EMBL" id="QHX42324.1"/>
    </source>
</evidence>
<accession>A0A6P1XYK2</accession>
<feature type="domain" description="ABC transporter" evidence="8">
    <location>
        <begin position="2"/>
        <end position="237"/>
    </location>
</feature>
<dbReference type="GO" id="GO:0006865">
    <property type="term" value="P:amino acid transport"/>
    <property type="evidence" value="ECO:0007669"/>
    <property type="project" value="UniProtKB-KW"/>
</dbReference>
<dbReference type="Gene3D" id="3.30.70.260">
    <property type="match status" value="1"/>
</dbReference>
<evidence type="ECO:0000256" key="3">
    <source>
        <dbReference type="ARBA" id="ARBA00022741"/>
    </source>
</evidence>
<evidence type="ECO:0000313" key="10">
    <source>
        <dbReference type="Proteomes" id="UP000464374"/>
    </source>
</evidence>
<dbReference type="InterPro" id="IPR045865">
    <property type="entry name" value="ACT-like_dom_sf"/>
</dbReference>
<keyword evidence="7" id="KW-0472">Membrane</keyword>
<sequence length="333" mass="36440">MIRLVNVNKRYGELQAVDNISLEIPSHTIFGIIGKSGAGKSTLVRLISLLEPVDSGEIYYGDSRVDTLTGKLLRNQHKKIGMIFQNFNLFASRTAAGNIAYPLEIAGMPKRAIAAKVEEMLNVVGLEGRGDARVSTLSGGQKQRVAIARALAVSPDILFCDEATSALDPQTTRSILELLKRLQKDMNLSVVMITHQMEVVRDCCQQVAVIDNGAVAETGSVREIFSAPKSEVTKDFLMHINPLNPEDTQLIRWSKNGGAYTLRFSGELTSEPVLSKISRDYGIEFNICAGGMQKVGETVVGTLFVDINGSHEDTQKAFAYLNQNGIKVEETHQ</sequence>
<dbReference type="PANTHER" id="PTHR43166">
    <property type="entry name" value="AMINO ACID IMPORT ATP-BINDING PROTEIN"/>
    <property type="match status" value="1"/>
</dbReference>
<dbReference type="PANTHER" id="PTHR43166:SF30">
    <property type="entry name" value="METHIONINE IMPORT ATP-BINDING PROTEIN METN"/>
    <property type="match status" value="1"/>
</dbReference>
<dbReference type="InterPro" id="IPR027417">
    <property type="entry name" value="P-loop_NTPase"/>
</dbReference>
<name>A0A6P1XYK2_9SPIR</name>
<keyword evidence="4 9" id="KW-0067">ATP-binding</keyword>
<dbReference type="Gene3D" id="3.40.50.300">
    <property type="entry name" value="P-loop containing nucleotide triphosphate hydrolases"/>
    <property type="match status" value="1"/>
</dbReference>
<dbReference type="InterPro" id="IPR003439">
    <property type="entry name" value="ABC_transporter-like_ATP-bd"/>
</dbReference>
<dbReference type="Proteomes" id="UP000464374">
    <property type="component" value="Chromosome"/>
</dbReference>
<dbReference type="KEGG" id="trz:GWP43_01415"/>
<dbReference type="SMART" id="SM00930">
    <property type="entry name" value="NIL"/>
    <property type="match status" value="1"/>
</dbReference>
<gene>
    <name evidence="9" type="ORF">GWP43_01415</name>
</gene>
<dbReference type="InterPro" id="IPR018449">
    <property type="entry name" value="NIL_domain"/>
</dbReference>
<keyword evidence="3" id="KW-0547">Nucleotide-binding</keyword>
<dbReference type="Pfam" id="PF09383">
    <property type="entry name" value="NIL"/>
    <property type="match status" value="1"/>
</dbReference>
<dbReference type="InterPro" id="IPR017871">
    <property type="entry name" value="ABC_transporter-like_CS"/>
</dbReference>
<dbReference type="EMBL" id="CP048020">
    <property type="protein sequence ID" value="QHX42324.1"/>
    <property type="molecule type" value="Genomic_DNA"/>
</dbReference>
<organism evidence="9 10">
    <name type="scientific">Treponema vincentii</name>
    <dbReference type="NCBI Taxonomy" id="69710"/>
    <lineage>
        <taxon>Bacteria</taxon>
        <taxon>Pseudomonadati</taxon>
        <taxon>Spirochaetota</taxon>
        <taxon>Spirochaetia</taxon>
        <taxon>Spirochaetales</taxon>
        <taxon>Treponemataceae</taxon>
        <taxon>Treponema</taxon>
    </lineage>
</organism>
<dbReference type="SMART" id="SM00382">
    <property type="entry name" value="AAA"/>
    <property type="match status" value="1"/>
</dbReference>
<dbReference type="InterPro" id="IPR041701">
    <property type="entry name" value="MetN_ABC"/>
</dbReference>
<evidence type="ECO:0000256" key="2">
    <source>
        <dbReference type="ARBA" id="ARBA00022475"/>
    </source>
</evidence>
<dbReference type="SUPFAM" id="SSF55021">
    <property type="entry name" value="ACT-like"/>
    <property type="match status" value="1"/>
</dbReference>
<dbReference type="CDD" id="cd03258">
    <property type="entry name" value="ABC_MetN_methionine_transporter"/>
    <property type="match status" value="1"/>
</dbReference>
<dbReference type="RefSeq" id="WP_162662133.1">
    <property type="nucleotide sequence ID" value="NZ_CP048020.1"/>
</dbReference>
<dbReference type="InterPro" id="IPR050086">
    <property type="entry name" value="MetN_ABC_transporter-like"/>
</dbReference>
<dbReference type="GO" id="GO:0005524">
    <property type="term" value="F:ATP binding"/>
    <property type="evidence" value="ECO:0007669"/>
    <property type="project" value="UniProtKB-KW"/>
</dbReference>
<dbReference type="AlphaFoldDB" id="A0A6P1XYK2"/>
<keyword evidence="6" id="KW-0029">Amino-acid transport</keyword>
<evidence type="ECO:0000256" key="5">
    <source>
        <dbReference type="ARBA" id="ARBA00022967"/>
    </source>
</evidence>
<evidence type="ECO:0000256" key="1">
    <source>
        <dbReference type="ARBA" id="ARBA00022448"/>
    </source>
</evidence>
<dbReference type="GO" id="GO:0016887">
    <property type="term" value="F:ATP hydrolysis activity"/>
    <property type="evidence" value="ECO:0007669"/>
    <property type="project" value="InterPro"/>
</dbReference>
<proteinExistence type="predicted"/>
<dbReference type="PROSITE" id="PS00211">
    <property type="entry name" value="ABC_TRANSPORTER_1"/>
    <property type="match status" value="1"/>
</dbReference>
<keyword evidence="1" id="KW-0813">Transport</keyword>
<reference evidence="9 10" key="1">
    <citation type="submission" date="2020-01" db="EMBL/GenBank/DDBJ databases">
        <title>Complete genome sequence of a human oral phylogroup 1 Treponema sp. strain ATCC 700766, originally isolated from periodontitis dental plaque.</title>
        <authorList>
            <person name="Chan Y."/>
            <person name="Huo Y.-B."/>
            <person name="Yu X.-L."/>
            <person name="Zeng H."/>
            <person name="Leung W.-K."/>
            <person name="Watt R.M."/>
        </authorList>
    </citation>
    <scope>NUCLEOTIDE SEQUENCE [LARGE SCALE GENOMIC DNA]</scope>
    <source>
        <strain evidence="9 10">OMZ 804</strain>
    </source>
</reference>
<evidence type="ECO:0000259" key="8">
    <source>
        <dbReference type="PROSITE" id="PS50893"/>
    </source>
</evidence>
<dbReference type="Pfam" id="PF00005">
    <property type="entry name" value="ABC_tran"/>
    <property type="match status" value="1"/>
</dbReference>